<keyword evidence="3" id="KW-1185">Reference proteome</keyword>
<evidence type="ECO:0000256" key="1">
    <source>
        <dbReference type="SAM" id="MobiDB-lite"/>
    </source>
</evidence>
<feature type="region of interest" description="Disordered" evidence="1">
    <location>
        <begin position="1"/>
        <end position="56"/>
    </location>
</feature>
<reference evidence="2" key="1">
    <citation type="journal article" date="2023" name="Science">
        <title>Genome structures resolve the early diversification of teleost fishes.</title>
        <authorList>
            <person name="Parey E."/>
            <person name="Louis A."/>
            <person name="Montfort J."/>
            <person name="Bouchez O."/>
            <person name="Roques C."/>
            <person name="Iampietro C."/>
            <person name="Lluch J."/>
            <person name="Castinel A."/>
            <person name="Donnadieu C."/>
            <person name="Desvignes T."/>
            <person name="Floi Bucao C."/>
            <person name="Jouanno E."/>
            <person name="Wen M."/>
            <person name="Mejri S."/>
            <person name="Dirks R."/>
            <person name="Jansen H."/>
            <person name="Henkel C."/>
            <person name="Chen W.J."/>
            <person name="Zahm M."/>
            <person name="Cabau C."/>
            <person name="Klopp C."/>
            <person name="Thompson A.W."/>
            <person name="Robinson-Rechavi M."/>
            <person name="Braasch I."/>
            <person name="Lecointre G."/>
            <person name="Bobe J."/>
            <person name="Postlethwait J.H."/>
            <person name="Berthelot C."/>
            <person name="Roest Crollius H."/>
            <person name="Guiguen Y."/>
        </authorList>
    </citation>
    <scope>NUCLEOTIDE SEQUENCE</scope>
    <source>
        <strain evidence="2">Concon-B</strain>
    </source>
</reference>
<comment type="caution">
    <text evidence="2">The sequence shown here is derived from an EMBL/GenBank/DDBJ whole genome shotgun (WGS) entry which is preliminary data.</text>
</comment>
<proteinExistence type="predicted"/>
<dbReference type="AlphaFoldDB" id="A0A9Q1HPM1"/>
<dbReference type="PANTHER" id="PTHR24145:SF3">
    <property type="entry name" value="ANKYRIN REPEAT DOMAIN-CONTAINING PROTEIN 11"/>
    <property type="match status" value="1"/>
</dbReference>
<protein>
    <submittedName>
        <fullName evidence="2">Uncharacterized protein</fullName>
    </submittedName>
</protein>
<dbReference type="GO" id="GO:0009653">
    <property type="term" value="P:anatomical structure morphogenesis"/>
    <property type="evidence" value="ECO:0007669"/>
    <property type="project" value="TreeGrafter"/>
</dbReference>
<dbReference type="Proteomes" id="UP001152803">
    <property type="component" value="Unassembled WGS sequence"/>
</dbReference>
<feature type="compositionally biased region" description="Basic and acidic residues" evidence="1">
    <location>
        <begin position="1"/>
        <end position="34"/>
    </location>
</feature>
<evidence type="ECO:0000313" key="2">
    <source>
        <dbReference type="EMBL" id="KAJ8252681.1"/>
    </source>
</evidence>
<gene>
    <name evidence="2" type="ORF">COCON_G00219930</name>
</gene>
<dbReference type="PANTHER" id="PTHR24145">
    <property type="entry name" value="ANKYRIN REPEAT DOMAIN-CONTAINING PROTEIN 11"/>
    <property type="match status" value="1"/>
</dbReference>
<organism evidence="2 3">
    <name type="scientific">Conger conger</name>
    <name type="common">Conger eel</name>
    <name type="synonym">Muraena conger</name>
    <dbReference type="NCBI Taxonomy" id="82655"/>
    <lineage>
        <taxon>Eukaryota</taxon>
        <taxon>Metazoa</taxon>
        <taxon>Chordata</taxon>
        <taxon>Craniata</taxon>
        <taxon>Vertebrata</taxon>
        <taxon>Euteleostomi</taxon>
        <taxon>Actinopterygii</taxon>
        <taxon>Neopterygii</taxon>
        <taxon>Teleostei</taxon>
        <taxon>Anguilliformes</taxon>
        <taxon>Congridae</taxon>
        <taxon>Conger</taxon>
    </lineage>
</organism>
<dbReference type="EMBL" id="JAFJMO010000017">
    <property type="protein sequence ID" value="KAJ8252681.1"/>
    <property type="molecule type" value="Genomic_DNA"/>
</dbReference>
<accession>A0A9Q1HPM1</accession>
<dbReference type="OrthoDB" id="5806726at2759"/>
<name>A0A9Q1HPM1_CONCO</name>
<sequence length="133" mass="14046">MVEKQPGKKDKDKISSNKTPKLDRSDGVKEMKEKASKRKLPFTVGANGDQKDSDSAKAGLNTIHLQICPVSLGSLELRAVGSSTLPQTLSARLLLEADAGGNGCRALAVSPAPGRVSGPWPCLRPLTFPSARP</sequence>
<evidence type="ECO:0000313" key="3">
    <source>
        <dbReference type="Proteomes" id="UP001152803"/>
    </source>
</evidence>
<dbReference type="InterPro" id="IPR042636">
    <property type="entry name" value="ANKRD11"/>
</dbReference>